<keyword evidence="5 6" id="KW-0472">Membrane</keyword>
<keyword evidence="2" id="KW-1003">Cell membrane</keyword>
<feature type="transmembrane region" description="Helical" evidence="6">
    <location>
        <begin position="20"/>
        <end position="40"/>
    </location>
</feature>
<feature type="transmembrane region" description="Helical" evidence="6">
    <location>
        <begin position="165"/>
        <end position="197"/>
    </location>
</feature>
<dbReference type="Pfam" id="PF12698">
    <property type="entry name" value="ABC2_membrane_3"/>
    <property type="match status" value="1"/>
</dbReference>
<proteinExistence type="predicted"/>
<sequence>MGAVKVIIDKELKVAFNSLAIYIIYTVFFCITGFICWFSWKNVFYTGQASLSYLFNVFYWTLFFMVPVLTMKSISDERKDGTFELLFTKPIKPWQFLCGKFFAILLQVILCLLLTLPYYITLTSLGHVDYAAGICGYLGLILVSGCYISMGIFASSLTSNTIVAFFVTFAIGIWFQFLFEFIAGLFGSGFIAALFTYLSMGEHFDAIPRGVIDTKDFVYFVSIVTLFLALARYYISRTRA</sequence>
<keyword evidence="3 6" id="KW-0812">Transmembrane</keyword>
<evidence type="ECO:0000256" key="6">
    <source>
        <dbReference type="SAM" id="Phobius"/>
    </source>
</evidence>
<evidence type="ECO:0000256" key="3">
    <source>
        <dbReference type="ARBA" id="ARBA00022692"/>
    </source>
</evidence>
<comment type="caution">
    <text evidence="8">The sequence shown here is derived from an EMBL/GenBank/DDBJ whole genome shotgun (WGS) entry which is preliminary data.</text>
</comment>
<evidence type="ECO:0000256" key="1">
    <source>
        <dbReference type="ARBA" id="ARBA00004651"/>
    </source>
</evidence>
<keyword evidence="9" id="KW-1185">Reference proteome</keyword>
<dbReference type="PANTHER" id="PTHR30294">
    <property type="entry name" value="MEMBRANE COMPONENT OF ABC TRANSPORTER YHHJ-RELATED"/>
    <property type="match status" value="1"/>
</dbReference>
<evidence type="ECO:0000259" key="7">
    <source>
        <dbReference type="Pfam" id="PF12698"/>
    </source>
</evidence>
<name>A0ABR7D812_9BACT</name>
<reference evidence="8 9" key="1">
    <citation type="submission" date="2020-08" db="EMBL/GenBank/DDBJ databases">
        <title>Genome public.</title>
        <authorList>
            <person name="Liu C."/>
            <person name="Sun Q."/>
        </authorList>
    </citation>
    <scope>NUCLEOTIDE SEQUENCE [LARGE SCALE GENOMIC DNA]</scope>
    <source>
        <strain evidence="8 9">NSJ-56</strain>
    </source>
</reference>
<dbReference type="PANTHER" id="PTHR30294:SF29">
    <property type="entry name" value="MULTIDRUG ABC TRANSPORTER PERMEASE YBHS-RELATED"/>
    <property type="match status" value="1"/>
</dbReference>
<evidence type="ECO:0000256" key="5">
    <source>
        <dbReference type="ARBA" id="ARBA00023136"/>
    </source>
</evidence>
<evidence type="ECO:0000256" key="2">
    <source>
        <dbReference type="ARBA" id="ARBA00022475"/>
    </source>
</evidence>
<keyword evidence="4 6" id="KW-1133">Transmembrane helix</keyword>
<feature type="transmembrane region" description="Helical" evidence="6">
    <location>
        <begin position="131"/>
        <end position="153"/>
    </location>
</feature>
<comment type="subcellular location">
    <subcellularLocation>
        <location evidence="1">Cell membrane</location>
        <topology evidence="1">Multi-pass membrane protein</topology>
    </subcellularLocation>
</comment>
<dbReference type="InterPro" id="IPR051449">
    <property type="entry name" value="ABC-2_transporter_component"/>
</dbReference>
<protein>
    <submittedName>
        <fullName evidence="8">ABC transporter permease subunit</fullName>
    </submittedName>
</protein>
<feature type="domain" description="ABC-2 type transporter transmembrane" evidence="7">
    <location>
        <begin position="47"/>
        <end position="194"/>
    </location>
</feature>
<dbReference type="Proteomes" id="UP000646484">
    <property type="component" value="Unassembled WGS sequence"/>
</dbReference>
<gene>
    <name evidence="8" type="ORF">H8S64_21315</name>
</gene>
<dbReference type="EMBL" id="JACOOH010000013">
    <property type="protein sequence ID" value="MBC5623635.1"/>
    <property type="molecule type" value="Genomic_DNA"/>
</dbReference>
<feature type="transmembrane region" description="Helical" evidence="6">
    <location>
        <begin position="52"/>
        <end position="70"/>
    </location>
</feature>
<evidence type="ECO:0000313" key="9">
    <source>
        <dbReference type="Proteomes" id="UP000646484"/>
    </source>
</evidence>
<feature type="transmembrane region" description="Helical" evidence="6">
    <location>
        <begin position="101"/>
        <end position="119"/>
    </location>
</feature>
<organism evidence="8 9">
    <name type="scientific">Butyricimonas hominis</name>
    <dbReference type="NCBI Taxonomy" id="2763032"/>
    <lineage>
        <taxon>Bacteria</taxon>
        <taxon>Pseudomonadati</taxon>
        <taxon>Bacteroidota</taxon>
        <taxon>Bacteroidia</taxon>
        <taxon>Bacteroidales</taxon>
        <taxon>Odoribacteraceae</taxon>
        <taxon>Butyricimonas</taxon>
    </lineage>
</organism>
<evidence type="ECO:0000256" key="4">
    <source>
        <dbReference type="ARBA" id="ARBA00022989"/>
    </source>
</evidence>
<dbReference type="RefSeq" id="WP_186978655.1">
    <property type="nucleotide sequence ID" value="NZ_JACOOH010000013.1"/>
</dbReference>
<dbReference type="InterPro" id="IPR013525">
    <property type="entry name" value="ABC2_TM"/>
</dbReference>
<accession>A0ABR7D812</accession>
<evidence type="ECO:0000313" key="8">
    <source>
        <dbReference type="EMBL" id="MBC5623635.1"/>
    </source>
</evidence>
<feature type="transmembrane region" description="Helical" evidence="6">
    <location>
        <begin position="217"/>
        <end position="235"/>
    </location>
</feature>